<dbReference type="EMBL" id="CP021934">
    <property type="protein sequence ID" value="ASC03386.1"/>
    <property type="molecule type" value="Genomic_DNA"/>
</dbReference>
<reference evidence="1 2" key="1">
    <citation type="submission" date="2017-06" db="EMBL/GenBank/DDBJ databases">
        <title>Draft genome sequence of Fusobacterium nucleatum subsp. polymorphum KCOM 1260 (=ChDC F218).</title>
        <authorList>
            <person name="Kook J.-K."/>
            <person name="Park S.-N."/>
            <person name="Lim Y.K."/>
            <person name="Roh H."/>
        </authorList>
    </citation>
    <scope>NUCLEOTIDE SEQUENCE [LARGE SCALE GENOMIC DNA]</scope>
    <source>
        <strain evidence="2">KCOM 1260 (ChDC F218)</strain>
    </source>
</reference>
<protein>
    <submittedName>
        <fullName evidence="1">MarR family transcriptional regulator</fullName>
    </submittedName>
</protein>
<gene>
    <name evidence="1" type="ORF">CBG50_08860</name>
</gene>
<keyword evidence="2" id="KW-1185">Reference proteome</keyword>
<evidence type="ECO:0000313" key="1">
    <source>
        <dbReference type="EMBL" id="ASC03386.1"/>
    </source>
</evidence>
<organism evidence="1 2">
    <name type="scientific">Fusobacterium nucleatum subsp. polymorphum</name>
    <name type="common">Fusobacterium polymorphum</name>
    <dbReference type="NCBI Taxonomy" id="76857"/>
    <lineage>
        <taxon>Bacteria</taxon>
        <taxon>Fusobacteriati</taxon>
        <taxon>Fusobacteriota</taxon>
        <taxon>Fusobacteriia</taxon>
        <taxon>Fusobacteriales</taxon>
        <taxon>Fusobacteriaceae</taxon>
        <taxon>Fusobacterium</taxon>
    </lineage>
</organism>
<dbReference type="AlphaFoldDB" id="A0A1Z3CKW4"/>
<accession>A0A1Z3CKW4</accession>
<proteinExistence type="predicted"/>
<sequence>MIMLEFADVNRVIELLGCSQAMAYKAIRTLNSELKEKGFLTIQGKVNENYLRERYGLEKRKTSVDSDQTKTDVQNK</sequence>
<name>A0A1Z3CKW4_FUSNP</name>
<dbReference type="Proteomes" id="UP000196759">
    <property type="component" value="Chromosome"/>
</dbReference>
<evidence type="ECO:0000313" key="2">
    <source>
        <dbReference type="Proteomes" id="UP000196759"/>
    </source>
</evidence>